<evidence type="ECO:0000313" key="3">
    <source>
        <dbReference type="Proteomes" id="UP000305778"/>
    </source>
</evidence>
<dbReference type="SUPFAM" id="SSF55298">
    <property type="entry name" value="YjgF-like"/>
    <property type="match status" value="1"/>
</dbReference>
<dbReference type="Pfam" id="PF14588">
    <property type="entry name" value="YjgF_endoribonc"/>
    <property type="match status" value="1"/>
</dbReference>
<dbReference type="InterPro" id="IPR035959">
    <property type="entry name" value="RutC-like_sf"/>
</dbReference>
<evidence type="ECO:0000259" key="1">
    <source>
        <dbReference type="Pfam" id="PF14588"/>
    </source>
</evidence>
<organism evidence="2 3">
    <name type="scientific">Actinacidiphila oryziradicis</name>
    <dbReference type="NCBI Taxonomy" id="2571141"/>
    <lineage>
        <taxon>Bacteria</taxon>
        <taxon>Bacillati</taxon>
        <taxon>Actinomycetota</taxon>
        <taxon>Actinomycetes</taxon>
        <taxon>Kitasatosporales</taxon>
        <taxon>Streptomycetaceae</taxon>
        <taxon>Actinacidiphila</taxon>
    </lineage>
</organism>
<keyword evidence="3" id="KW-1185">Reference proteome</keyword>
<comment type="caution">
    <text evidence="2">The sequence shown here is derived from an EMBL/GenBank/DDBJ whole genome shotgun (WGS) entry which is preliminary data.</text>
</comment>
<feature type="domain" description="Endoribonuclease L-PSP/chorismate mutase-like" evidence="1">
    <location>
        <begin position="9"/>
        <end position="142"/>
    </location>
</feature>
<dbReference type="PANTHER" id="PTHR43760:SF1">
    <property type="entry name" value="ENDORIBONUCLEASE L-PSP_CHORISMATE MUTASE-LIKE DOMAIN-CONTAINING PROTEIN"/>
    <property type="match status" value="1"/>
</dbReference>
<proteinExistence type="predicted"/>
<accession>A0A4U0RXU4</accession>
<reference evidence="2 3" key="1">
    <citation type="submission" date="2019-04" db="EMBL/GenBank/DDBJ databases">
        <title>Streptomyces oryziradicis sp. nov., a novel actinomycete isolated from rhizosphere soil of rice (Oryza sativa L.).</title>
        <authorList>
            <person name="Li C."/>
        </authorList>
    </citation>
    <scope>NUCLEOTIDE SEQUENCE [LARGE SCALE GENOMIC DNA]</scope>
    <source>
        <strain evidence="2 3">NEAU-C40</strain>
    </source>
</reference>
<dbReference type="InterPro" id="IPR013813">
    <property type="entry name" value="Endoribo_LPSP/chorism_mut-like"/>
</dbReference>
<dbReference type="PANTHER" id="PTHR43760">
    <property type="entry name" value="ENDORIBONUCLEASE-RELATED"/>
    <property type="match status" value="1"/>
</dbReference>
<evidence type="ECO:0000313" key="2">
    <source>
        <dbReference type="EMBL" id="TKA01192.1"/>
    </source>
</evidence>
<dbReference type="OrthoDB" id="9806229at2"/>
<name>A0A4U0RXU4_9ACTN</name>
<sequence>MVNDQIAQRLAGLGLELPQLPAPRYHYIPATHTGELWFFSGKTPIVAGALLHPGRLGDLSVDKGRQAARVAALNLLAAIETELGLENVSRVLKITGFVASADGFVEQPTVIDAASELLVDVLGDAGRHARSAIGVASLPGNAAVEVEAIVSATRRQIA</sequence>
<dbReference type="Gene3D" id="3.30.1330.40">
    <property type="entry name" value="RutC-like"/>
    <property type="match status" value="1"/>
</dbReference>
<gene>
    <name evidence="2" type="ORF">FCI23_41050</name>
</gene>
<protein>
    <submittedName>
        <fullName evidence="2">RidA family protein</fullName>
    </submittedName>
</protein>
<dbReference type="Proteomes" id="UP000305778">
    <property type="component" value="Unassembled WGS sequence"/>
</dbReference>
<dbReference type="AlphaFoldDB" id="A0A4U0RXU4"/>
<dbReference type="EMBL" id="SUMC01000075">
    <property type="protein sequence ID" value="TKA01192.1"/>
    <property type="molecule type" value="Genomic_DNA"/>
</dbReference>
<dbReference type="CDD" id="cd02199">
    <property type="entry name" value="YjgF_YER057c_UK114_like_1"/>
    <property type="match status" value="1"/>
</dbReference>